<dbReference type="InterPro" id="IPR029058">
    <property type="entry name" value="AB_hydrolase_fold"/>
</dbReference>
<evidence type="ECO:0000256" key="3">
    <source>
        <dbReference type="ARBA" id="ARBA00022679"/>
    </source>
</evidence>
<evidence type="ECO:0000256" key="1">
    <source>
        <dbReference type="ARBA" id="ARBA00004683"/>
    </source>
</evidence>
<accession>A0A0P7ZA44</accession>
<evidence type="ECO:0000256" key="2">
    <source>
        <dbReference type="ARBA" id="ARBA00019065"/>
    </source>
</evidence>
<comment type="caution">
    <text evidence="9">The sequence shown here is derived from an EMBL/GenBank/DDBJ whole genome shotgun (WGS) entry which is preliminary data.</text>
</comment>
<dbReference type="PATRIC" id="fig|1719120.3.peg.4581"/>
<keyword evidence="5" id="KW-0012">Acyltransferase</keyword>
<evidence type="ECO:0000256" key="6">
    <source>
        <dbReference type="ARBA" id="ARBA00033356"/>
    </source>
</evidence>
<organism evidence="9 10">
    <name type="scientific">Candidatus Methanoperedens nitratireducens</name>
    <dbReference type="NCBI Taxonomy" id="1392998"/>
    <lineage>
        <taxon>Archaea</taxon>
        <taxon>Methanobacteriati</taxon>
        <taxon>Methanobacteriota</taxon>
        <taxon>Stenosarchaea group</taxon>
        <taxon>Methanomicrobia</taxon>
        <taxon>Methanosarcinales</taxon>
        <taxon>ANME-2 cluster</taxon>
        <taxon>Candidatus Methanoperedentaceae</taxon>
        <taxon>Candidatus Methanoperedens</taxon>
    </lineage>
</organism>
<dbReference type="GO" id="GO:0042619">
    <property type="term" value="P:poly-hydroxybutyrate biosynthetic process"/>
    <property type="evidence" value="ECO:0007669"/>
    <property type="project" value="UniProtKB-KW"/>
</dbReference>
<dbReference type="InterPro" id="IPR010125">
    <property type="entry name" value="PHA_synth_III_C"/>
</dbReference>
<sequence length="383" mass="44027">MYELSSIEKEYNKLMSGFQIFLKMPEVSVDTTPHEIVYTEDKMKLLHFLPTVEKPHPVPILMVYALVNRYYILDLQPDKSVVKKLLDDGFDVYIIDWGYPSGLDRYLTLNDYVNGYLNNVVDIVRKRSGLDKITLMGICQGGTFSVMYSALHPEKVKNLITLVAPINFDTQKGLLHVWAKNLDVDKVVDYYGIVPGDFLNAGFLLTDPFRLMIDKYVGMFDRIDCKPNDEACLIRNEEIVRNFLRMEKWIFDSPDQAGEAFRQFMKDCYQRNLLIQNKMELNGKKINLKNITMPLLNIMAEFDHLVPNEASIPLNDAVSSKEKEMVVFPTGHIGIFVGSKSQKEVCPRISKWLTPRSGLDEEGIPDIKIKTSKRKSKKELHEG</sequence>
<dbReference type="AlphaFoldDB" id="A0A0P7ZA44"/>
<keyword evidence="4" id="KW-0583">PHB biosynthesis</keyword>
<dbReference type="PANTHER" id="PTHR36837">
    <property type="entry name" value="POLY(3-HYDROXYALKANOATE) POLYMERASE SUBUNIT PHAC"/>
    <property type="match status" value="1"/>
</dbReference>
<dbReference type="NCBIfam" id="TIGR01836">
    <property type="entry name" value="PHA_synth_III_C"/>
    <property type="match status" value="1"/>
</dbReference>
<dbReference type="EMBL" id="LKCM01000397">
    <property type="protein sequence ID" value="KPQ41255.1"/>
    <property type="molecule type" value="Genomic_DNA"/>
</dbReference>
<dbReference type="UniPathway" id="UPA00917"/>
<feature type="region of interest" description="Disordered" evidence="7">
    <location>
        <begin position="355"/>
        <end position="383"/>
    </location>
</feature>
<dbReference type="Gene3D" id="3.40.50.1820">
    <property type="entry name" value="alpha/beta hydrolase"/>
    <property type="match status" value="1"/>
</dbReference>
<feature type="compositionally biased region" description="Basic residues" evidence="7">
    <location>
        <begin position="370"/>
        <end position="383"/>
    </location>
</feature>
<feature type="domain" description="AB hydrolase-1" evidence="8">
    <location>
        <begin position="60"/>
        <end position="338"/>
    </location>
</feature>
<dbReference type="InterPro" id="IPR000073">
    <property type="entry name" value="AB_hydrolase_1"/>
</dbReference>
<evidence type="ECO:0000313" key="10">
    <source>
        <dbReference type="Proteomes" id="UP000050360"/>
    </source>
</evidence>
<dbReference type="InterPro" id="IPR051321">
    <property type="entry name" value="PHA/PHB_synthase"/>
</dbReference>
<proteinExistence type="predicted"/>
<evidence type="ECO:0000313" key="9">
    <source>
        <dbReference type="EMBL" id="KPQ41255.1"/>
    </source>
</evidence>
<gene>
    <name evidence="9" type="ORF">MPEBLZ_04195</name>
</gene>
<reference evidence="9 10" key="1">
    <citation type="submission" date="2015-09" db="EMBL/GenBank/DDBJ databases">
        <title>A metagenomics-based metabolic model of nitrate-dependent anaerobic oxidation of methane by Methanoperedens-like archaea.</title>
        <authorList>
            <person name="Arshad A."/>
            <person name="Speth D.R."/>
            <person name="De Graaf R.M."/>
            <person name="Op Den Camp H.J."/>
            <person name="Jetten M.S."/>
            <person name="Welte C.U."/>
        </authorList>
    </citation>
    <scope>NUCLEOTIDE SEQUENCE [LARGE SCALE GENOMIC DNA]</scope>
</reference>
<evidence type="ECO:0000256" key="4">
    <source>
        <dbReference type="ARBA" id="ARBA00022752"/>
    </source>
</evidence>
<dbReference type="Proteomes" id="UP000050360">
    <property type="component" value="Unassembled WGS sequence"/>
</dbReference>
<protein>
    <recommendedName>
        <fullName evidence="2">Poly(3-hydroxyalkanoate) polymerase subunit PhaC</fullName>
    </recommendedName>
    <alternativeName>
        <fullName evidence="6">PHB synthase subunit PhaC</fullName>
    </alternativeName>
</protein>
<dbReference type="PANTHER" id="PTHR36837:SF2">
    <property type="entry name" value="POLY(3-HYDROXYALKANOATE) POLYMERASE SUBUNIT PHAC"/>
    <property type="match status" value="1"/>
</dbReference>
<keyword evidence="3" id="KW-0808">Transferase</keyword>
<evidence type="ECO:0000259" key="8">
    <source>
        <dbReference type="Pfam" id="PF00561"/>
    </source>
</evidence>
<dbReference type="SUPFAM" id="SSF53474">
    <property type="entry name" value="alpha/beta-Hydrolases"/>
    <property type="match status" value="1"/>
</dbReference>
<dbReference type="Pfam" id="PF00561">
    <property type="entry name" value="Abhydrolase_1"/>
    <property type="match status" value="1"/>
</dbReference>
<dbReference type="GO" id="GO:0016746">
    <property type="term" value="F:acyltransferase activity"/>
    <property type="evidence" value="ECO:0007669"/>
    <property type="project" value="UniProtKB-KW"/>
</dbReference>
<evidence type="ECO:0000256" key="5">
    <source>
        <dbReference type="ARBA" id="ARBA00023315"/>
    </source>
</evidence>
<name>A0A0P7ZA44_9EURY</name>
<evidence type="ECO:0000256" key="7">
    <source>
        <dbReference type="SAM" id="MobiDB-lite"/>
    </source>
</evidence>
<comment type="pathway">
    <text evidence="1">Biopolymer metabolism; poly-(R)-3-hydroxybutanoate biosynthesis.</text>
</comment>